<keyword evidence="6" id="KW-1185">Reference proteome</keyword>
<evidence type="ECO:0000256" key="1">
    <source>
        <dbReference type="ARBA" id="ARBA00010990"/>
    </source>
</evidence>
<proteinExistence type="inferred from homology"/>
<accession>A0A511DNH2</accession>
<sequence length="251" mass="26776">MPDPDPDPTGPSAPRATECAIWWAAPIDPAGRSDLVALLDEHERTRLRAFRRPDDAGRYLAAHALTRLVLGERTATHPAGVRFDRTCRCGVQHGKPRLDEPGAPEFSFTHSGDLVGLAVADVAVGLDAEHHRALSDVASMAEHVSSPAERQRPAPSTTEQFLRVWTRKEALLKVTGEGLSRPMDSITLSPPGAPAAVEDWAGDGAPAGPFWLVDLMPRLRHPAAVAGLGAVAPAVTEHDGDAVLRARVAHI</sequence>
<organism evidence="5 6">
    <name type="scientific">Pseudonocardia sulfidoxydans NBRC 16205</name>
    <dbReference type="NCBI Taxonomy" id="1223511"/>
    <lineage>
        <taxon>Bacteria</taxon>
        <taxon>Bacillati</taxon>
        <taxon>Actinomycetota</taxon>
        <taxon>Actinomycetes</taxon>
        <taxon>Pseudonocardiales</taxon>
        <taxon>Pseudonocardiaceae</taxon>
        <taxon>Pseudonocardia</taxon>
    </lineage>
</organism>
<dbReference type="OrthoDB" id="190168at2"/>
<dbReference type="InterPro" id="IPR008278">
    <property type="entry name" value="4-PPantetheinyl_Trfase_dom"/>
</dbReference>
<keyword evidence="2 5" id="KW-0808">Transferase</keyword>
<dbReference type="InterPro" id="IPR055066">
    <property type="entry name" value="AASDHPPT_N"/>
</dbReference>
<evidence type="ECO:0000259" key="4">
    <source>
        <dbReference type="Pfam" id="PF22624"/>
    </source>
</evidence>
<dbReference type="GO" id="GO:0000287">
    <property type="term" value="F:magnesium ion binding"/>
    <property type="evidence" value="ECO:0007669"/>
    <property type="project" value="InterPro"/>
</dbReference>
<dbReference type="GO" id="GO:0008897">
    <property type="term" value="F:holo-[acyl-carrier-protein] synthase activity"/>
    <property type="evidence" value="ECO:0007669"/>
    <property type="project" value="InterPro"/>
</dbReference>
<dbReference type="Gene3D" id="3.90.470.20">
    <property type="entry name" value="4'-phosphopantetheinyl transferase domain"/>
    <property type="match status" value="1"/>
</dbReference>
<reference evidence="5 6" key="1">
    <citation type="submission" date="2019-07" db="EMBL/GenBank/DDBJ databases">
        <title>Whole genome shotgun sequence of Pseudonocardia sulfidoxydans NBRC 16205.</title>
        <authorList>
            <person name="Hosoyama A."/>
            <person name="Uohara A."/>
            <person name="Ohji S."/>
            <person name="Ichikawa N."/>
        </authorList>
    </citation>
    <scope>NUCLEOTIDE SEQUENCE [LARGE SCALE GENOMIC DNA]</scope>
    <source>
        <strain evidence="5 6">NBRC 16205</strain>
    </source>
</reference>
<dbReference type="RefSeq" id="WP_147114175.1">
    <property type="nucleotide sequence ID" value="NZ_BJVJ01000086.1"/>
</dbReference>
<dbReference type="GO" id="GO:0005829">
    <property type="term" value="C:cytosol"/>
    <property type="evidence" value="ECO:0007669"/>
    <property type="project" value="TreeGrafter"/>
</dbReference>
<dbReference type="PANTHER" id="PTHR12215:SF10">
    <property type="entry name" value="L-AMINOADIPATE-SEMIALDEHYDE DEHYDROGENASE-PHOSPHOPANTETHEINYL TRANSFERASE"/>
    <property type="match status" value="1"/>
</dbReference>
<dbReference type="InterPro" id="IPR050559">
    <property type="entry name" value="P-Pant_transferase_sf"/>
</dbReference>
<feature type="domain" description="4'-phosphopantetheinyl transferase" evidence="3">
    <location>
        <begin position="123"/>
        <end position="195"/>
    </location>
</feature>
<dbReference type="EMBL" id="BJVJ01000086">
    <property type="protein sequence ID" value="GEL26345.1"/>
    <property type="molecule type" value="Genomic_DNA"/>
</dbReference>
<dbReference type="PANTHER" id="PTHR12215">
    <property type="entry name" value="PHOSPHOPANTETHEINE TRANSFERASE"/>
    <property type="match status" value="1"/>
</dbReference>
<dbReference type="InterPro" id="IPR037143">
    <property type="entry name" value="4-PPantetheinyl_Trfase_dom_sf"/>
</dbReference>
<dbReference type="Pfam" id="PF22624">
    <property type="entry name" value="AASDHPPT_N"/>
    <property type="match status" value="1"/>
</dbReference>
<comment type="caution">
    <text evidence="5">The sequence shown here is derived from an EMBL/GenBank/DDBJ whole genome shotgun (WGS) entry which is preliminary data.</text>
</comment>
<name>A0A511DNH2_9PSEU</name>
<comment type="similarity">
    <text evidence="1">Belongs to the P-Pant transferase superfamily. Gsp/Sfp/HetI/AcpT family.</text>
</comment>
<dbReference type="Pfam" id="PF01648">
    <property type="entry name" value="ACPS"/>
    <property type="match status" value="1"/>
</dbReference>
<gene>
    <name evidence="5" type="ORF">PSU4_52990</name>
</gene>
<evidence type="ECO:0000313" key="5">
    <source>
        <dbReference type="EMBL" id="GEL26345.1"/>
    </source>
</evidence>
<dbReference type="AlphaFoldDB" id="A0A511DNH2"/>
<dbReference type="Proteomes" id="UP000321685">
    <property type="component" value="Unassembled WGS sequence"/>
</dbReference>
<protein>
    <submittedName>
        <fullName evidence="5">4'-phosphopantetheinyl transferase</fullName>
    </submittedName>
</protein>
<evidence type="ECO:0000259" key="3">
    <source>
        <dbReference type="Pfam" id="PF01648"/>
    </source>
</evidence>
<dbReference type="SUPFAM" id="SSF56214">
    <property type="entry name" value="4'-phosphopantetheinyl transferase"/>
    <property type="match status" value="2"/>
</dbReference>
<feature type="domain" description="4'-phosphopantetheinyl transferase N-terminal" evidence="4">
    <location>
        <begin position="35"/>
        <end position="118"/>
    </location>
</feature>
<evidence type="ECO:0000313" key="6">
    <source>
        <dbReference type="Proteomes" id="UP000321685"/>
    </source>
</evidence>
<dbReference type="GO" id="GO:0019878">
    <property type="term" value="P:lysine biosynthetic process via aminoadipic acid"/>
    <property type="evidence" value="ECO:0007669"/>
    <property type="project" value="TreeGrafter"/>
</dbReference>
<evidence type="ECO:0000256" key="2">
    <source>
        <dbReference type="ARBA" id="ARBA00022679"/>
    </source>
</evidence>